<keyword evidence="3" id="KW-1185">Reference proteome</keyword>
<name>A0A4Y7LHR3_PAPSO</name>
<gene>
    <name evidence="2" type="ORF">C5167_047568</name>
</gene>
<keyword evidence="1" id="KW-1133">Transmembrane helix</keyword>
<reference evidence="2 3" key="1">
    <citation type="journal article" date="2018" name="Science">
        <title>The opium poppy genome and morphinan production.</title>
        <authorList>
            <person name="Guo L."/>
            <person name="Winzer T."/>
            <person name="Yang X."/>
            <person name="Li Y."/>
            <person name="Ning Z."/>
            <person name="He Z."/>
            <person name="Teodor R."/>
            <person name="Lu Y."/>
            <person name="Bowser T.A."/>
            <person name="Graham I.A."/>
            <person name="Ye K."/>
        </authorList>
    </citation>
    <scope>NUCLEOTIDE SEQUENCE [LARGE SCALE GENOMIC DNA]</scope>
    <source>
        <strain evidence="3">cv. HN1</strain>
        <tissue evidence="2">Leaves</tissue>
    </source>
</reference>
<evidence type="ECO:0000313" key="2">
    <source>
        <dbReference type="EMBL" id="RZC84786.1"/>
    </source>
</evidence>
<dbReference type="AlphaFoldDB" id="A0A4Y7LHR3"/>
<sequence length="101" mass="10953">MLASETVTSGAATIVFPLATAAFTSTSMIAIADLGMESDWRQAGFQYRIGSLGELGNRAEGGQGECHSISFKHSNFTNVMNPLLIDQHYFAESAKERVYCQ</sequence>
<evidence type="ECO:0000256" key="1">
    <source>
        <dbReference type="SAM" id="Phobius"/>
    </source>
</evidence>
<organism evidence="2 3">
    <name type="scientific">Papaver somniferum</name>
    <name type="common">Opium poppy</name>
    <dbReference type="NCBI Taxonomy" id="3469"/>
    <lineage>
        <taxon>Eukaryota</taxon>
        <taxon>Viridiplantae</taxon>
        <taxon>Streptophyta</taxon>
        <taxon>Embryophyta</taxon>
        <taxon>Tracheophyta</taxon>
        <taxon>Spermatophyta</taxon>
        <taxon>Magnoliopsida</taxon>
        <taxon>Ranunculales</taxon>
        <taxon>Papaveraceae</taxon>
        <taxon>Papaveroideae</taxon>
        <taxon>Papaver</taxon>
    </lineage>
</organism>
<evidence type="ECO:0000313" key="3">
    <source>
        <dbReference type="Proteomes" id="UP000316621"/>
    </source>
</evidence>
<dbReference type="EMBL" id="CM010725">
    <property type="protein sequence ID" value="RZC84786.1"/>
    <property type="molecule type" value="Genomic_DNA"/>
</dbReference>
<dbReference type="STRING" id="3469.A0A4Y7LHR3"/>
<protein>
    <submittedName>
        <fullName evidence="2">Uncharacterized protein</fullName>
    </submittedName>
</protein>
<keyword evidence="1" id="KW-0472">Membrane</keyword>
<dbReference type="Gramene" id="RZC84786">
    <property type="protein sequence ID" value="RZC84786"/>
    <property type="gene ID" value="C5167_047568"/>
</dbReference>
<dbReference type="Proteomes" id="UP000316621">
    <property type="component" value="Chromosome 11"/>
</dbReference>
<proteinExistence type="predicted"/>
<accession>A0A4Y7LHR3</accession>
<keyword evidence="1" id="KW-0812">Transmembrane</keyword>
<feature type="transmembrane region" description="Helical" evidence="1">
    <location>
        <begin position="12"/>
        <end position="32"/>
    </location>
</feature>